<evidence type="ECO:0000256" key="2">
    <source>
        <dbReference type="SAM" id="Phobius"/>
    </source>
</evidence>
<name>A0A8H4RDE2_9HELO</name>
<dbReference type="OrthoDB" id="2157530at2759"/>
<dbReference type="EMBL" id="JAAMPI010000960">
    <property type="protein sequence ID" value="KAF4627488.1"/>
    <property type="molecule type" value="Genomic_DNA"/>
</dbReference>
<comment type="caution">
    <text evidence="4">The sequence shown here is derived from an EMBL/GenBank/DDBJ whole genome shotgun (WGS) entry which is preliminary data.</text>
</comment>
<dbReference type="AlphaFoldDB" id="A0A8H4RDE2"/>
<dbReference type="PANTHER" id="PTHR24148:SF64">
    <property type="entry name" value="HETEROKARYON INCOMPATIBILITY DOMAIN-CONTAINING PROTEIN"/>
    <property type="match status" value="1"/>
</dbReference>
<reference evidence="4 5" key="1">
    <citation type="submission" date="2020-03" db="EMBL/GenBank/DDBJ databases">
        <title>Draft Genome Sequence of Cudoniella acicularis.</title>
        <authorList>
            <person name="Buettner E."/>
            <person name="Kellner H."/>
        </authorList>
    </citation>
    <scope>NUCLEOTIDE SEQUENCE [LARGE SCALE GENOMIC DNA]</scope>
    <source>
        <strain evidence="4 5">DSM 108380</strain>
    </source>
</reference>
<evidence type="ECO:0000313" key="5">
    <source>
        <dbReference type="Proteomes" id="UP000566819"/>
    </source>
</evidence>
<feature type="region of interest" description="Disordered" evidence="1">
    <location>
        <begin position="967"/>
        <end position="1032"/>
    </location>
</feature>
<dbReference type="InterPro" id="IPR010730">
    <property type="entry name" value="HET"/>
</dbReference>
<evidence type="ECO:0000313" key="4">
    <source>
        <dbReference type="EMBL" id="KAF4627488.1"/>
    </source>
</evidence>
<feature type="transmembrane region" description="Helical" evidence="2">
    <location>
        <begin position="223"/>
        <end position="243"/>
    </location>
</feature>
<feature type="compositionally biased region" description="Low complexity" evidence="1">
    <location>
        <begin position="1003"/>
        <end position="1027"/>
    </location>
</feature>
<keyword evidence="5" id="KW-1185">Reference proteome</keyword>
<dbReference type="PANTHER" id="PTHR24148">
    <property type="entry name" value="ANKYRIN REPEAT DOMAIN-CONTAINING PROTEIN 39 HOMOLOG-RELATED"/>
    <property type="match status" value="1"/>
</dbReference>
<evidence type="ECO:0000256" key="1">
    <source>
        <dbReference type="SAM" id="MobiDB-lite"/>
    </source>
</evidence>
<protein>
    <recommendedName>
        <fullName evidence="3">Heterokaryon incompatibility domain-containing protein</fullName>
    </recommendedName>
</protein>
<feature type="domain" description="Heterokaryon incompatibility" evidence="3">
    <location>
        <begin position="360"/>
        <end position="511"/>
    </location>
</feature>
<sequence length="1167" mass="131864">MESIPLTRMIVSQGLKVFDQMEVRSFHCGLYLPSYEVLFSQIRKQWWDIDSLTGNNQVGLTSPSPPNKVCYQVATPIRSINTASTRGSIAMPRKHDIARYQQLFPEVPEHGVNSHTLLLILLRWSWAGILHALLIEAFFPGSTLTSPLWFLIISLLRPARSWTLITTLFQYFINDTDDLEPNGDERFLQAVANTTGYWLTIAACRMGSFMWYCLQALMFWQPISFYSSILVFWILILPLRLNILPQILPPGAYRLLISIENAFLLGIYNGIQGLWRLVRWSAQHDPIFQALRRLLPQAFQFRIRWDTETQLVENLPDFDYKEASLPDTEHFRILKLEARKPFTAIEAILLPVPLLGSRSYRCISYVWGTDTVKSHVIRLNGKNYRVTPNVYCILRSQTSMWRANYIWIDSICIDQRNDHEKSFQVRMMREIYAQAAKVVIWLGEPADAKWAIYLLNELRFLKLAAGPEKCMRWVDRQRSVILDSEITAAKWRAFLELLNHPWFERVWVIQELASAKAVDVSYGGSSVPWSLFLTDLSIVHREEMKDVFGLFQGSGVSGLATQVKDPLGPKNAFIMSDLRELLSRGELLPLHTVLIEFLSWKATKGVDKIFALLPLTVSAYLLQDLIDYTKPVSEVLVHISRHLMREQRELGHLHFAGIGWGSTARDPFHNDLPSWVVDWTVSRVPASLSLRLVGEEARLYDTALNEAQFIKMSSGLDSILLHGIHIDSIQHLGPEELFPSTFDMRDVGRIDHMISWLENYDIFIRQWAVDPYVNGQSLHEATSRLLIGDRTAATRPAPKSHGNYIMRFLSAARQVRRFLDGHVGEYIGETPNDPTAAEFHEVMEKWREVIGSVHDADVIFQAESFPRRVCVTKYGYLAAVPMGSQPGDVVAALFAMSVPFVLRPSEIARGHGIHGIDEDGNKALLAPGTTAPSSNVKHYQLVGECYCHGMMDREAFKLGHEQESLDLSSADDNASCNTPSQDSEFAFDHDSDGDDGNEEIDITSRASMSSIASISRTGATTSNSSMSSKDESEHLLSPSSTFVLFEEDSISPLTSLGNISSTSIKGCQLGLDWALIEILNLSTLRNRHSTRSDELLRGVSPRRFVQKLERDAAILAITGFSGIFRGRISSTTTMVRLSPRSTFQEVRTLEAIPGHGLLMPPIMTCLD</sequence>
<proteinExistence type="predicted"/>
<dbReference type="Pfam" id="PF06985">
    <property type="entry name" value="HET"/>
    <property type="match status" value="1"/>
</dbReference>
<feature type="compositionally biased region" description="Acidic residues" evidence="1">
    <location>
        <begin position="991"/>
        <end position="1001"/>
    </location>
</feature>
<organism evidence="4 5">
    <name type="scientific">Cudoniella acicularis</name>
    <dbReference type="NCBI Taxonomy" id="354080"/>
    <lineage>
        <taxon>Eukaryota</taxon>
        <taxon>Fungi</taxon>
        <taxon>Dikarya</taxon>
        <taxon>Ascomycota</taxon>
        <taxon>Pezizomycotina</taxon>
        <taxon>Leotiomycetes</taxon>
        <taxon>Helotiales</taxon>
        <taxon>Tricladiaceae</taxon>
        <taxon>Cudoniella</taxon>
    </lineage>
</organism>
<accession>A0A8H4RDE2</accession>
<dbReference type="Proteomes" id="UP000566819">
    <property type="component" value="Unassembled WGS sequence"/>
</dbReference>
<keyword evidence="2" id="KW-1133">Transmembrane helix</keyword>
<gene>
    <name evidence="4" type="ORF">G7Y89_g10667</name>
</gene>
<evidence type="ECO:0000259" key="3">
    <source>
        <dbReference type="Pfam" id="PF06985"/>
    </source>
</evidence>
<keyword evidence="2" id="KW-0472">Membrane</keyword>
<keyword evidence="2" id="KW-0812">Transmembrane</keyword>
<dbReference type="InterPro" id="IPR052895">
    <property type="entry name" value="HetReg/Transcr_Mod"/>
</dbReference>